<feature type="non-terminal residue" evidence="2">
    <location>
        <position position="90"/>
    </location>
</feature>
<evidence type="ECO:0000313" key="6">
    <source>
        <dbReference type="Proteomes" id="UP000499080"/>
    </source>
</evidence>
<evidence type="ECO:0000313" key="2">
    <source>
        <dbReference type="EMBL" id="GBO12209.1"/>
    </source>
</evidence>
<reference evidence="2 6" key="1">
    <citation type="journal article" date="2019" name="Sci. Rep.">
        <title>Orb-weaving spider Araneus ventricosus genome elucidates the spidroin gene catalogue.</title>
        <authorList>
            <person name="Kono N."/>
            <person name="Nakamura H."/>
            <person name="Ohtoshi R."/>
            <person name="Moran D.A.P."/>
            <person name="Shinohara A."/>
            <person name="Yoshida Y."/>
            <person name="Fujiwara M."/>
            <person name="Mori M."/>
            <person name="Tomita M."/>
            <person name="Arakawa K."/>
        </authorList>
    </citation>
    <scope>NUCLEOTIDE SEQUENCE [LARGE SCALE GENOMIC DNA]</scope>
</reference>
<keyword evidence="6" id="KW-1185">Reference proteome</keyword>
<dbReference type="EMBL" id="BGPR01036868">
    <property type="protein sequence ID" value="GBO12275.1"/>
    <property type="molecule type" value="Genomic_DNA"/>
</dbReference>
<keyword evidence="1" id="KW-0812">Transmembrane</keyword>
<evidence type="ECO:0000313" key="5">
    <source>
        <dbReference type="EMBL" id="GBO12275.1"/>
    </source>
</evidence>
<feature type="transmembrane region" description="Helical" evidence="1">
    <location>
        <begin position="65"/>
        <end position="85"/>
    </location>
</feature>
<evidence type="ECO:0000313" key="4">
    <source>
        <dbReference type="EMBL" id="GBO12270.1"/>
    </source>
</evidence>
<name>A0A4Y2UGI7_ARAVE</name>
<protein>
    <submittedName>
        <fullName evidence="2">Uncharacterized protein</fullName>
    </submittedName>
</protein>
<accession>A0A4Y2UGI7</accession>
<feature type="transmembrane region" description="Helical" evidence="1">
    <location>
        <begin position="35"/>
        <end position="53"/>
    </location>
</feature>
<sequence>MSQPFYFPRPEMCRTLATLLVYGSYMYNVQLIQSLHFQLLIDFSCIFLLMIVRHKLDVLSGSIEVVIFCAALAAAHASLAGPLGLGAPVL</sequence>
<organism evidence="2 6">
    <name type="scientific">Araneus ventricosus</name>
    <name type="common">Orbweaver spider</name>
    <name type="synonym">Epeira ventricosa</name>
    <dbReference type="NCBI Taxonomy" id="182803"/>
    <lineage>
        <taxon>Eukaryota</taxon>
        <taxon>Metazoa</taxon>
        <taxon>Ecdysozoa</taxon>
        <taxon>Arthropoda</taxon>
        <taxon>Chelicerata</taxon>
        <taxon>Arachnida</taxon>
        <taxon>Araneae</taxon>
        <taxon>Araneomorphae</taxon>
        <taxon>Entelegynae</taxon>
        <taxon>Araneoidea</taxon>
        <taxon>Araneidae</taxon>
        <taxon>Araneus</taxon>
    </lineage>
</organism>
<evidence type="ECO:0000256" key="1">
    <source>
        <dbReference type="SAM" id="Phobius"/>
    </source>
</evidence>
<evidence type="ECO:0000313" key="3">
    <source>
        <dbReference type="EMBL" id="GBO12247.1"/>
    </source>
</evidence>
<dbReference type="EMBL" id="BGPR01036831">
    <property type="protein sequence ID" value="GBO12209.1"/>
    <property type="molecule type" value="Genomic_DNA"/>
</dbReference>
<dbReference type="EMBL" id="BGPR01036866">
    <property type="protein sequence ID" value="GBO12270.1"/>
    <property type="molecule type" value="Genomic_DNA"/>
</dbReference>
<dbReference type="EMBL" id="BGPR01036857">
    <property type="protein sequence ID" value="GBO12247.1"/>
    <property type="molecule type" value="Genomic_DNA"/>
</dbReference>
<dbReference type="Proteomes" id="UP000499080">
    <property type="component" value="Unassembled WGS sequence"/>
</dbReference>
<keyword evidence="1" id="KW-1133">Transmembrane helix</keyword>
<proteinExistence type="predicted"/>
<comment type="caution">
    <text evidence="2">The sequence shown here is derived from an EMBL/GenBank/DDBJ whole genome shotgun (WGS) entry which is preliminary data.</text>
</comment>
<keyword evidence="1" id="KW-0472">Membrane</keyword>
<dbReference type="AlphaFoldDB" id="A0A4Y2UGI7"/>
<gene>
    <name evidence="4" type="ORF">AVEN_104717_1</name>
    <name evidence="2" type="ORF">AVEN_189011_1</name>
    <name evidence="5" type="ORF">AVEN_200043_1</name>
    <name evidence="3" type="ORF">AVEN_211065_1</name>
</gene>